<evidence type="ECO:0000256" key="1">
    <source>
        <dbReference type="ARBA" id="ARBA00010815"/>
    </source>
</evidence>
<gene>
    <name evidence="7" type="primary">cfa</name>
    <name evidence="7" type="ORF">H9894_00755</name>
</gene>
<dbReference type="InterPro" id="IPR029063">
    <property type="entry name" value="SAM-dependent_MTases_sf"/>
</dbReference>
<evidence type="ECO:0000313" key="8">
    <source>
        <dbReference type="Proteomes" id="UP000886752"/>
    </source>
</evidence>
<dbReference type="PIRSF" id="PIRSF003085">
    <property type="entry name" value="CMAS"/>
    <property type="match status" value="1"/>
</dbReference>
<comment type="caution">
    <text evidence="7">The sequence shown here is derived from an EMBL/GenBank/DDBJ whole genome shotgun (WGS) entry which is preliminary data.</text>
</comment>
<dbReference type="GO" id="GO:0008825">
    <property type="term" value="F:cyclopropane-fatty-acyl-phospholipid synthase activity"/>
    <property type="evidence" value="ECO:0007669"/>
    <property type="project" value="UniProtKB-EC"/>
</dbReference>
<evidence type="ECO:0000256" key="4">
    <source>
        <dbReference type="ARBA" id="ARBA00022691"/>
    </source>
</evidence>
<dbReference type="GO" id="GO:0008610">
    <property type="term" value="P:lipid biosynthetic process"/>
    <property type="evidence" value="ECO:0007669"/>
    <property type="project" value="InterPro"/>
</dbReference>
<dbReference type="CDD" id="cd02440">
    <property type="entry name" value="AdoMet_MTases"/>
    <property type="match status" value="1"/>
</dbReference>
<dbReference type="InterPro" id="IPR003333">
    <property type="entry name" value="CMAS"/>
</dbReference>
<evidence type="ECO:0000256" key="3">
    <source>
        <dbReference type="ARBA" id="ARBA00022679"/>
    </source>
</evidence>
<keyword evidence="4" id="KW-0949">S-adenosyl-L-methionine</keyword>
<evidence type="ECO:0000256" key="5">
    <source>
        <dbReference type="ARBA" id="ARBA00023098"/>
    </source>
</evidence>
<reference evidence="7" key="2">
    <citation type="submission" date="2021-04" db="EMBL/GenBank/DDBJ databases">
        <authorList>
            <person name="Gilroy R."/>
        </authorList>
    </citation>
    <scope>NUCLEOTIDE SEQUENCE</scope>
    <source>
        <strain evidence="7">ChiHecec2B26-446</strain>
    </source>
</reference>
<name>A0A9D1PVV6_9BACT</name>
<keyword evidence="5" id="KW-0443">Lipid metabolism</keyword>
<dbReference type="InterPro" id="IPR050723">
    <property type="entry name" value="CFA/CMAS"/>
</dbReference>
<dbReference type="NCBIfam" id="NF008686">
    <property type="entry name" value="PRK11705.1"/>
    <property type="match status" value="1"/>
</dbReference>
<keyword evidence="3 7" id="KW-0808">Transferase</keyword>
<reference evidence="7" key="1">
    <citation type="journal article" date="2021" name="PeerJ">
        <title>Extensive microbial diversity within the chicken gut microbiome revealed by metagenomics and culture.</title>
        <authorList>
            <person name="Gilroy R."/>
            <person name="Ravi A."/>
            <person name="Getino M."/>
            <person name="Pursley I."/>
            <person name="Horton D.L."/>
            <person name="Alikhan N.F."/>
            <person name="Baker D."/>
            <person name="Gharbi K."/>
            <person name="Hall N."/>
            <person name="Watson M."/>
            <person name="Adriaenssens E.M."/>
            <person name="Foster-Nyarko E."/>
            <person name="Jarju S."/>
            <person name="Secka A."/>
            <person name="Antonio M."/>
            <person name="Oren A."/>
            <person name="Chaudhuri R.R."/>
            <person name="La Ragione R."/>
            <person name="Hildebrand F."/>
            <person name="Pallen M.J."/>
        </authorList>
    </citation>
    <scope>NUCLEOTIDE SEQUENCE</scope>
    <source>
        <strain evidence="7">ChiHecec2B26-446</strain>
    </source>
</reference>
<dbReference type="EMBL" id="DXHV01000010">
    <property type="protein sequence ID" value="HIV99713.1"/>
    <property type="molecule type" value="Genomic_DNA"/>
</dbReference>
<comment type="similarity">
    <text evidence="1">Belongs to the CFA/CMAS family.</text>
</comment>
<dbReference type="EC" id="2.1.1.79" evidence="7"/>
<dbReference type="SUPFAM" id="SSF53335">
    <property type="entry name" value="S-adenosyl-L-methionine-dependent methyltransferases"/>
    <property type="match status" value="1"/>
</dbReference>
<evidence type="ECO:0000256" key="2">
    <source>
        <dbReference type="ARBA" id="ARBA00022603"/>
    </source>
</evidence>
<accession>A0A9D1PVV6</accession>
<dbReference type="Gene3D" id="3.40.50.150">
    <property type="entry name" value="Vaccinia Virus protein VP39"/>
    <property type="match status" value="1"/>
</dbReference>
<dbReference type="PANTHER" id="PTHR43667">
    <property type="entry name" value="CYCLOPROPANE-FATTY-ACYL-PHOSPHOLIPID SYNTHASE"/>
    <property type="match status" value="1"/>
</dbReference>
<dbReference type="PANTHER" id="PTHR43667:SF1">
    <property type="entry name" value="CYCLOPROPANE-FATTY-ACYL-PHOSPHOLIPID SYNTHASE"/>
    <property type="match status" value="1"/>
</dbReference>
<organism evidence="7 8">
    <name type="scientific">Candidatus Desulfovibrio intestinipullorum</name>
    <dbReference type="NCBI Taxonomy" id="2838536"/>
    <lineage>
        <taxon>Bacteria</taxon>
        <taxon>Pseudomonadati</taxon>
        <taxon>Thermodesulfobacteriota</taxon>
        <taxon>Desulfovibrionia</taxon>
        <taxon>Desulfovibrionales</taxon>
        <taxon>Desulfovibrionaceae</taxon>
        <taxon>Desulfovibrio</taxon>
    </lineage>
</organism>
<feature type="active site" evidence="6">
    <location>
        <position position="221"/>
    </location>
</feature>
<proteinExistence type="inferred from homology"/>
<dbReference type="GO" id="GO:0032259">
    <property type="term" value="P:methylation"/>
    <property type="evidence" value="ECO:0007669"/>
    <property type="project" value="UniProtKB-KW"/>
</dbReference>
<evidence type="ECO:0000256" key="6">
    <source>
        <dbReference type="PIRSR" id="PIRSR003085-1"/>
    </source>
</evidence>
<protein>
    <submittedName>
        <fullName evidence="7">Cyclopropane fatty acyl phospholipid synthase</fullName>
        <ecNumber evidence="7">2.1.1.79</ecNumber>
    </submittedName>
</protein>
<dbReference type="Pfam" id="PF02353">
    <property type="entry name" value="CMAS"/>
    <property type="match status" value="1"/>
</dbReference>
<evidence type="ECO:0000313" key="7">
    <source>
        <dbReference type="EMBL" id="HIV99713.1"/>
    </source>
</evidence>
<keyword evidence="2 7" id="KW-0489">Methyltransferase</keyword>
<dbReference type="Proteomes" id="UP000886752">
    <property type="component" value="Unassembled WGS sequence"/>
</dbReference>
<dbReference type="AlphaFoldDB" id="A0A9D1PVV6"/>
<sequence length="257" mass="29619">MMNYSCGYWRHASTLEEAQTAKMELICRKLDLQPGMKVLDIGCGWGGLCRYMHEHYQADVTGISVASEQIRYAKEHDPEQAIHWLCDDYRNLTGSYDRIVSVGMFEHVGRKNYATYMQKVRSLLKKDGLFLLHTIGANYQKSGADPWINKYIFPNGMLPAPVSLSKAFSGLFVLEDWHNFGADYDRTLMAWYERFEKGLKEGGFTCHEEVRRMYRYYLLSCAGAFRARDIQLWQLVLSPHGVDGGYRGVRNLGPDRN</sequence>